<dbReference type="PANTHER" id="PTHR10146:SF14">
    <property type="entry name" value="PYRIDOXAL PHOSPHATE HOMEOSTASIS PROTEIN"/>
    <property type="match status" value="1"/>
</dbReference>
<dbReference type="SUPFAM" id="SSF51419">
    <property type="entry name" value="PLP-binding barrel"/>
    <property type="match status" value="1"/>
</dbReference>
<dbReference type="PATRIC" id="fig|1115803.3.peg.1852"/>
<dbReference type="CDD" id="cd00635">
    <property type="entry name" value="PLPDE_III_YBL036c_like"/>
    <property type="match status" value="1"/>
</dbReference>
<organism evidence="5 6">
    <name type="scientific">Actinomyces naeslundii (strain ATCC 12104 / DSM 43013 / CCUG 2238 / JCM 8349 / NCTC 10301 / Howell 279)</name>
    <dbReference type="NCBI Taxonomy" id="1115803"/>
    <lineage>
        <taxon>Bacteria</taxon>
        <taxon>Bacillati</taxon>
        <taxon>Actinomycetota</taxon>
        <taxon>Actinomycetes</taxon>
        <taxon>Actinomycetales</taxon>
        <taxon>Actinomycetaceae</taxon>
        <taxon>Actinomyces</taxon>
    </lineage>
</organism>
<dbReference type="InterPro" id="IPR011078">
    <property type="entry name" value="PyrdxlP_homeostasis"/>
</dbReference>
<accession>J3F246</accession>
<comment type="similarity">
    <text evidence="2">Belongs to the pyridoxal phosphate-binding protein YggS/PROSC family.</text>
</comment>
<dbReference type="Pfam" id="PF01168">
    <property type="entry name" value="Ala_racemase_N"/>
    <property type="match status" value="1"/>
</dbReference>
<comment type="function">
    <text evidence="2">Pyridoxal 5'-phosphate (PLP)-binding protein, which is involved in PLP homeostasis.</text>
</comment>
<evidence type="ECO:0000313" key="6">
    <source>
        <dbReference type="Proteomes" id="UP000007814"/>
    </source>
</evidence>
<feature type="region of interest" description="Disordered" evidence="3">
    <location>
        <begin position="63"/>
        <end position="88"/>
    </location>
</feature>
<dbReference type="eggNOG" id="COG0325">
    <property type="taxonomic scope" value="Bacteria"/>
</dbReference>
<protein>
    <recommendedName>
        <fullName evidence="2">Pyridoxal phosphate homeostasis protein</fullName>
        <shortName evidence="2">PLP homeostasis protein</shortName>
    </recommendedName>
</protein>
<feature type="domain" description="Alanine racemase N-terminal" evidence="4">
    <location>
        <begin position="198"/>
        <end position="418"/>
    </location>
</feature>
<reference evidence="5 6" key="1">
    <citation type="submission" date="2012-07" db="EMBL/GenBank/DDBJ databases">
        <authorList>
            <person name="Durkin A.S."/>
            <person name="McCorrison J."/>
            <person name="Torralba M."/>
            <person name="Gillis M."/>
            <person name="Methe B."/>
            <person name="Sutton G."/>
            <person name="Nelson K.E."/>
        </authorList>
    </citation>
    <scope>NUCLEOTIDE SEQUENCE [LARGE SCALE GENOMIC DNA]</scope>
    <source>
        <strain evidence="6">ATCC 12104 / DSM 43013 / CCUG 2238 / JCM 8349 / NCTC 10301 / Howell 279</strain>
    </source>
</reference>
<evidence type="ECO:0000256" key="2">
    <source>
        <dbReference type="HAMAP-Rule" id="MF_02087"/>
    </source>
</evidence>
<dbReference type="PANTHER" id="PTHR10146">
    <property type="entry name" value="PROLINE SYNTHETASE CO-TRANSCRIBED BACTERIAL HOMOLOG PROTEIN"/>
    <property type="match status" value="1"/>
</dbReference>
<evidence type="ECO:0000256" key="3">
    <source>
        <dbReference type="SAM" id="MobiDB-lite"/>
    </source>
</evidence>
<keyword evidence="1 2" id="KW-0663">Pyridoxal phosphate</keyword>
<name>J3F246_ACTNH</name>
<feature type="region of interest" description="Disordered" evidence="3">
    <location>
        <begin position="165"/>
        <end position="186"/>
    </location>
</feature>
<dbReference type="Gene3D" id="3.20.20.10">
    <property type="entry name" value="Alanine racemase"/>
    <property type="match status" value="1"/>
</dbReference>
<dbReference type="FunFam" id="3.20.20.10:FF:000018">
    <property type="entry name" value="Pyridoxal phosphate homeostasis protein"/>
    <property type="match status" value="1"/>
</dbReference>
<proteinExistence type="inferred from homology"/>
<dbReference type="InterPro" id="IPR001608">
    <property type="entry name" value="Ala_racemase_N"/>
</dbReference>
<feature type="region of interest" description="Disordered" evidence="3">
    <location>
        <begin position="110"/>
        <end position="129"/>
    </location>
</feature>
<evidence type="ECO:0000313" key="5">
    <source>
        <dbReference type="EMBL" id="EJN84302.1"/>
    </source>
</evidence>
<feature type="compositionally biased region" description="Low complexity" evidence="3">
    <location>
        <begin position="171"/>
        <end position="185"/>
    </location>
</feature>
<dbReference type="HAMAP" id="MF_02087">
    <property type="entry name" value="PLP_homeostasis"/>
    <property type="match status" value="1"/>
</dbReference>
<evidence type="ECO:0000256" key="1">
    <source>
        <dbReference type="ARBA" id="ARBA00022898"/>
    </source>
</evidence>
<gene>
    <name evidence="5" type="ORF">HMPREF1129_0900</name>
</gene>
<dbReference type="Proteomes" id="UP000007814">
    <property type="component" value="Unassembled WGS sequence"/>
</dbReference>
<dbReference type="GO" id="GO:0030170">
    <property type="term" value="F:pyridoxal phosphate binding"/>
    <property type="evidence" value="ECO:0007669"/>
    <property type="project" value="UniProtKB-UniRule"/>
</dbReference>
<feature type="modified residue" description="N6-(pyridoxal phosphate)lysine" evidence="2">
    <location>
        <position position="227"/>
    </location>
</feature>
<sequence>MVVPALAPLGLLGPLPHGHAALGLPGQHQLHSDLGGRLHGLFITPALGQGLHEGQPQRRRRFLDPLQDPHGQTILGPTDAGPGHLAHQASAGPVNEIHALLHTQALDGHRVAGLGPGEHEDGSGPGRCDGIGGLDGLGCEDEDRCGHAPSLRAVSNQRPPAVLASANMTESSATSRSPQSSPAPSYTTAVTVEDFRRNLAAIRARIDAAAERAGRDAAEIRLLPVSKTVLEERLRTAFAAGIIQMGENKVQEAQRKSENLADLGISWSVIGHLQTNKAKNVAAFADEFQALDSLRLAEALDRRLQAAGRSLDVYVQVNSSGEPSKFGLEPDDVAAFLAALPAYSSLRVRGLMTLAAHTDDAARVRECFRIMRRLRDAALQAGTIGDGLLSMGMSGDFEAAIEGGSTCVRVGQAIFGARATPDSHYWPESSQAE</sequence>
<comment type="caution">
    <text evidence="5">The sequence shown here is derived from an EMBL/GenBank/DDBJ whole genome shotgun (WGS) entry which is preliminary data.</text>
</comment>
<dbReference type="EMBL" id="ALJK01000155">
    <property type="protein sequence ID" value="EJN84302.1"/>
    <property type="molecule type" value="Genomic_DNA"/>
</dbReference>
<dbReference type="NCBIfam" id="TIGR00044">
    <property type="entry name" value="YggS family pyridoxal phosphate-dependent enzyme"/>
    <property type="match status" value="1"/>
</dbReference>
<dbReference type="AlphaFoldDB" id="J3F246"/>
<dbReference type="InterPro" id="IPR029066">
    <property type="entry name" value="PLP-binding_barrel"/>
</dbReference>
<evidence type="ECO:0000259" key="4">
    <source>
        <dbReference type="Pfam" id="PF01168"/>
    </source>
</evidence>